<sequence length="316" mass="37749">MIFIIGAPRSGTKLLRQILNNHSQIYIPEAETMFLYKLYLSWDQFKDLSDRNNFDELVQYILETPFYSYLKEEHSEKIIDFDKWYSSCSEWSYSHVMMKFFEICAFHYGKSMFGDKTPSYLYPIDFIRNQFKEVRIIHIVRDPRDYVLSVNKAWGKNIFRSAQRWNDWLNLVNKDLGLKEDNILVTYENLLSNSEKETERILSFLKISYEPNLFVFNGQIEPVGDAKNEGKIKKDNFGKWKRELSSNKLRIIEELCYQNLKDLGYKIELGKKQKKLSNIKFIYYKGLDSLSLLIYAYKRKGYLGLKRQLKLMIFSK</sequence>
<dbReference type="SUPFAM" id="SSF52540">
    <property type="entry name" value="P-loop containing nucleoside triphosphate hydrolases"/>
    <property type="match status" value="1"/>
</dbReference>
<name>A0A9W6B496_9FLAO</name>
<evidence type="ECO:0000313" key="1">
    <source>
        <dbReference type="EMBL" id="GLB51557.1"/>
    </source>
</evidence>
<comment type="caution">
    <text evidence="1">The sequence shown here is derived from an EMBL/GenBank/DDBJ whole genome shotgun (WGS) entry which is preliminary data.</text>
</comment>
<dbReference type="EMBL" id="BRVP01000003">
    <property type="protein sequence ID" value="GLB51557.1"/>
    <property type="molecule type" value="Genomic_DNA"/>
</dbReference>
<evidence type="ECO:0000313" key="2">
    <source>
        <dbReference type="Proteomes" id="UP001143545"/>
    </source>
</evidence>
<dbReference type="GO" id="GO:0006790">
    <property type="term" value="P:sulfur compound metabolic process"/>
    <property type="evidence" value="ECO:0007669"/>
    <property type="project" value="TreeGrafter"/>
</dbReference>
<protein>
    <recommendedName>
        <fullName evidence="3">Sulfotransferase</fullName>
    </recommendedName>
</protein>
<dbReference type="GO" id="GO:0001517">
    <property type="term" value="F:N-acetylglucosamine 6-O-sulfotransferase activity"/>
    <property type="evidence" value="ECO:0007669"/>
    <property type="project" value="TreeGrafter"/>
</dbReference>
<reference evidence="1" key="1">
    <citation type="submission" date="2022-07" db="EMBL/GenBank/DDBJ databases">
        <title>Taxonomy of Novel Oxalotrophic and Methylotrophic Bacteria.</title>
        <authorList>
            <person name="Sahin N."/>
            <person name="Tani A."/>
        </authorList>
    </citation>
    <scope>NUCLEOTIDE SEQUENCE</scope>
    <source>
        <strain evidence="1">AM327</strain>
    </source>
</reference>
<dbReference type="PANTHER" id="PTHR10704">
    <property type="entry name" value="CARBOHYDRATE SULFOTRANSFERASE"/>
    <property type="match status" value="1"/>
</dbReference>
<dbReference type="GO" id="GO:0006044">
    <property type="term" value="P:N-acetylglucosamine metabolic process"/>
    <property type="evidence" value="ECO:0007669"/>
    <property type="project" value="TreeGrafter"/>
</dbReference>
<dbReference type="PANTHER" id="PTHR10704:SF44">
    <property type="entry name" value="LD35051P-RELATED"/>
    <property type="match status" value="1"/>
</dbReference>
<accession>A0A9W6B496</accession>
<dbReference type="InterPro" id="IPR027417">
    <property type="entry name" value="P-loop_NTPase"/>
</dbReference>
<evidence type="ECO:0008006" key="3">
    <source>
        <dbReference type="Google" id="ProtNLM"/>
    </source>
</evidence>
<dbReference type="Pfam" id="PF13469">
    <property type="entry name" value="Sulfotransfer_3"/>
    <property type="match status" value="1"/>
</dbReference>
<gene>
    <name evidence="1" type="ORF">NBRC110019_05960</name>
</gene>
<proteinExistence type="predicted"/>
<organism evidence="1 2">
    <name type="scientific">Neptunitalea chrysea</name>
    <dbReference type="NCBI Taxonomy" id="1647581"/>
    <lineage>
        <taxon>Bacteria</taxon>
        <taxon>Pseudomonadati</taxon>
        <taxon>Bacteroidota</taxon>
        <taxon>Flavobacteriia</taxon>
        <taxon>Flavobacteriales</taxon>
        <taxon>Flavobacteriaceae</taxon>
        <taxon>Neptunitalea</taxon>
    </lineage>
</organism>
<keyword evidence="2" id="KW-1185">Reference proteome</keyword>
<dbReference type="AlphaFoldDB" id="A0A9W6B496"/>
<dbReference type="Gene3D" id="3.40.50.300">
    <property type="entry name" value="P-loop containing nucleotide triphosphate hydrolases"/>
    <property type="match status" value="1"/>
</dbReference>
<dbReference type="Proteomes" id="UP001143545">
    <property type="component" value="Unassembled WGS sequence"/>
</dbReference>
<dbReference type="RefSeq" id="WP_281752210.1">
    <property type="nucleotide sequence ID" value="NZ_BRVP01000003.1"/>
</dbReference>
<dbReference type="InterPro" id="IPR051135">
    <property type="entry name" value="Gal/GlcNAc/GalNAc_ST"/>
</dbReference>